<dbReference type="Pfam" id="PF02875">
    <property type="entry name" value="Mur_ligase_C"/>
    <property type="match status" value="1"/>
</dbReference>
<dbReference type="Pfam" id="PF08245">
    <property type="entry name" value="Mur_ligase_M"/>
    <property type="match status" value="2"/>
</dbReference>
<dbReference type="EMBL" id="SDAM02000041">
    <property type="protein sequence ID" value="KAH6835049.1"/>
    <property type="molecule type" value="Genomic_DNA"/>
</dbReference>
<dbReference type="SUPFAM" id="SSF51984">
    <property type="entry name" value="MurCD N-terminal domain"/>
    <property type="match status" value="1"/>
</dbReference>
<feature type="domain" description="Mur ligase N-terminal catalytic" evidence="9">
    <location>
        <begin position="81"/>
        <end position="185"/>
    </location>
</feature>
<evidence type="ECO:0000313" key="12">
    <source>
        <dbReference type="EMBL" id="KAH6835049.1"/>
    </source>
</evidence>
<dbReference type="Proteomes" id="UP001190926">
    <property type="component" value="Unassembled WGS sequence"/>
</dbReference>
<evidence type="ECO:0000256" key="8">
    <source>
        <dbReference type="ARBA" id="ARBA00047833"/>
    </source>
</evidence>
<dbReference type="PANTHER" id="PTHR43445">
    <property type="entry name" value="UDP-N-ACETYLMURAMATE--L-ALANINE LIGASE-RELATED"/>
    <property type="match status" value="1"/>
</dbReference>
<evidence type="ECO:0000259" key="10">
    <source>
        <dbReference type="Pfam" id="PF02875"/>
    </source>
</evidence>
<dbReference type="NCBIfam" id="TIGR01082">
    <property type="entry name" value="murC"/>
    <property type="match status" value="1"/>
</dbReference>
<evidence type="ECO:0000259" key="11">
    <source>
        <dbReference type="Pfam" id="PF08245"/>
    </source>
</evidence>
<feature type="domain" description="Mur ligase central" evidence="11">
    <location>
        <begin position="323"/>
        <end position="394"/>
    </location>
</feature>
<evidence type="ECO:0000256" key="2">
    <source>
        <dbReference type="ARBA" id="ARBA00004752"/>
    </source>
</evidence>
<dbReference type="InterPro" id="IPR000713">
    <property type="entry name" value="Mur_ligase_N"/>
</dbReference>
<feature type="domain" description="Mur ligase C-terminal" evidence="10">
    <location>
        <begin position="424"/>
        <end position="555"/>
    </location>
</feature>
<dbReference type="InterPro" id="IPR050061">
    <property type="entry name" value="MurCDEF_pg_biosynth"/>
</dbReference>
<comment type="subcellular location">
    <subcellularLocation>
        <location evidence="1">Cytoplasm</location>
    </subcellularLocation>
</comment>
<dbReference type="SUPFAM" id="SSF53244">
    <property type="entry name" value="MurD-like peptide ligases, peptide-binding domain"/>
    <property type="match status" value="1"/>
</dbReference>
<dbReference type="Pfam" id="PF01225">
    <property type="entry name" value="Mur_ligase"/>
    <property type="match status" value="1"/>
</dbReference>
<dbReference type="PANTHER" id="PTHR43445:SF3">
    <property type="entry name" value="UDP-N-ACETYLMURAMATE--L-ALANINE LIGASE"/>
    <property type="match status" value="1"/>
</dbReference>
<dbReference type="AlphaFoldDB" id="A0AAD4JJL5"/>
<dbReference type="Gene3D" id="3.40.50.720">
    <property type="entry name" value="NAD(P)-binding Rossmann-like Domain"/>
    <property type="match status" value="1"/>
</dbReference>
<keyword evidence="4" id="KW-0963">Cytoplasm</keyword>
<dbReference type="Gene3D" id="3.40.1190.10">
    <property type="entry name" value="Mur-like, catalytic domain"/>
    <property type="match status" value="1"/>
</dbReference>
<dbReference type="InterPro" id="IPR004101">
    <property type="entry name" value="Mur_ligase_C"/>
</dbReference>
<dbReference type="Gene3D" id="3.90.190.20">
    <property type="entry name" value="Mur ligase, C-terminal domain"/>
    <property type="match status" value="1"/>
</dbReference>
<dbReference type="GO" id="GO:0005524">
    <property type="term" value="F:ATP binding"/>
    <property type="evidence" value="ECO:0007669"/>
    <property type="project" value="UniProtKB-KW"/>
</dbReference>
<organism evidence="12 13">
    <name type="scientific">Perilla frutescens var. hirtella</name>
    <name type="common">Perilla citriodora</name>
    <name type="synonym">Perilla setoyensis</name>
    <dbReference type="NCBI Taxonomy" id="608512"/>
    <lineage>
        <taxon>Eukaryota</taxon>
        <taxon>Viridiplantae</taxon>
        <taxon>Streptophyta</taxon>
        <taxon>Embryophyta</taxon>
        <taxon>Tracheophyta</taxon>
        <taxon>Spermatophyta</taxon>
        <taxon>Magnoliopsida</taxon>
        <taxon>eudicotyledons</taxon>
        <taxon>Gunneridae</taxon>
        <taxon>Pentapetalae</taxon>
        <taxon>asterids</taxon>
        <taxon>lamiids</taxon>
        <taxon>Lamiales</taxon>
        <taxon>Lamiaceae</taxon>
        <taxon>Nepetoideae</taxon>
        <taxon>Elsholtzieae</taxon>
        <taxon>Perilla</taxon>
    </lineage>
</organism>
<reference evidence="12 13" key="1">
    <citation type="journal article" date="2021" name="Nat. Commun.">
        <title>Incipient diploidization of the medicinal plant Perilla within 10,000 years.</title>
        <authorList>
            <person name="Zhang Y."/>
            <person name="Shen Q."/>
            <person name="Leng L."/>
            <person name="Zhang D."/>
            <person name="Chen S."/>
            <person name="Shi Y."/>
            <person name="Ning Z."/>
            <person name="Chen S."/>
        </authorList>
    </citation>
    <scope>NUCLEOTIDE SEQUENCE [LARGE SCALE GENOMIC DNA]</scope>
    <source>
        <strain evidence="13">cv. PC099</strain>
    </source>
</reference>
<dbReference type="GO" id="GO:0005737">
    <property type="term" value="C:cytoplasm"/>
    <property type="evidence" value="ECO:0007669"/>
    <property type="project" value="UniProtKB-SubCell"/>
</dbReference>
<keyword evidence="6" id="KW-0547">Nucleotide-binding</keyword>
<evidence type="ECO:0000256" key="4">
    <source>
        <dbReference type="ARBA" id="ARBA00022490"/>
    </source>
</evidence>
<sequence length="578" mass="63321">MELPASNFQSADRRSLESLSPVNSHFRCGIPRRERNDASSRVNLPIQKSSRRISVSANSPHGIRDDDFESRGFGFGKKGSVHFIGVGGSGLSALAMLALKQGYTVSGSDVAWSSYMDALKQAGASLYVGHSERNLLRNGDISRFPDAVVVSSAIPPENVEVLIAKSRGVPLYKRGAWLGKITKNYNLIAVSGSHGKSTTTSMLAYVLKAMGDNLTAAIGAQVPQFSGGNVICGDSRNFVLEADEYDACFLGLSPHVAIVTNLDWEHVDIYQDEEAVKEIFRKFLGRVRTDGHLIIYGDKHGQSLGAFSLLNQHMEVSDAPNNAERLSAQLCTSRYNVTTFGMSSYNNWQASSVAPNSHGGFDYQLCHKGQPVTDISLQIPGDHNVLNSLAVIAALSAIIGGDRQLYESIDRVKSHLQSFKGVSRRFELTGKIQGCHIFDDYAHHPTEVRSVLQAARKMFPSKEILAVFQPHTYSRLAALRSEFSTAFTDADQVIVTEVYAARETNVWNIRGKDLAMSITNPMCHFIPCLENVVNKLVDMMISKDPGREIVIITLGAGDITLVGRKLLQELEQITTQIN</sequence>
<evidence type="ECO:0000256" key="1">
    <source>
        <dbReference type="ARBA" id="ARBA00004496"/>
    </source>
</evidence>
<name>A0AAD4JJL5_PERFH</name>
<feature type="domain" description="Mur ligase central" evidence="11">
    <location>
        <begin position="190"/>
        <end position="300"/>
    </location>
</feature>
<dbReference type="SUPFAM" id="SSF53623">
    <property type="entry name" value="MurD-like peptide ligases, catalytic domain"/>
    <property type="match status" value="1"/>
</dbReference>
<evidence type="ECO:0000256" key="6">
    <source>
        <dbReference type="ARBA" id="ARBA00022741"/>
    </source>
</evidence>
<keyword evidence="7" id="KW-0067">ATP-binding</keyword>
<evidence type="ECO:0000256" key="5">
    <source>
        <dbReference type="ARBA" id="ARBA00022598"/>
    </source>
</evidence>
<dbReference type="EC" id="6.3.2.8" evidence="3"/>
<gene>
    <name evidence="12" type="ORF">C2S53_011656</name>
</gene>
<dbReference type="GO" id="GO:0008763">
    <property type="term" value="F:UDP-N-acetylmuramate-L-alanine ligase activity"/>
    <property type="evidence" value="ECO:0007669"/>
    <property type="project" value="UniProtKB-EC"/>
</dbReference>
<dbReference type="HAMAP" id="MF_00046">
    <property type="entry name" value="MurC"/>
    <property type="match status" value="1"/>
</dbReference>
<comment type="caution">
    <text evidence="12">The sequence shown here is derived from an EMBL/GenBank/DDBJ whole genome shotgun (WGS) entry which is preliminary data.</text>
</comment>
<dbReference type="InterPro" id="IPR036565">
    <property type="entry name" value="Mur-like_cat_sf"/>
</dbReference>
<evidence type="ECO:0000256" key="3">
    <source>
        <dbReference type="ARBA" id="ARBA00012211"/>
    </source>
</evidence>
<comment type="pathway">
    <text evidence="2">Cell wall biogenesis; peptidoglycan biosynthesis.</text>
</comment>
<comment type="catalytic activity">
    <reaction evidence="8">
        <text>UDP-N-acetyl-alpha-D-muramate + L-alanine + ATP = UDP-N-acetyl-alpha-D-muramoyl-L-alanine + ADP + phosphate + H(+)</text>
        <dbReference type="Rhea" id="RHEA:23372"/>
        <dbReference type="ChEBI" id="CHEBI:15378"/>
        <dbReference type="ChEBI" id="CHEBI:30616"/>
        <dbReference type="ChEBI" id="CHEBI:43474"/>
        <dbReference type="ChEBI" id="CHEBI:57972"/>
        <dbReference type="ChEBI" id="CHEBI:70757"/>
        <dbReference type="ChEBI" id="CHEBI:83898"/>
        <dbReference type="ChEBI" id="CHEBI:456216"/>
        <dbReference type="EC" id="6.3.2.8"/>
    </reaction>
</comment>
<accession>A0AAD4JJL5</accession>
<proteinExistence type="inferred from homology"/>
<protein>
    <recommendedName>
        <fullName evidence="3">UDP-N-acetylmuramate--L-alanine ligase</fullName>
        <ecNumber evidence="3">6.3.2.8</ecNumber>
    </recommendedName>
</protein>
<keyword evidence="5" id="KW-0436">Ligase</keyword>
<evidence type="ECO:0000256" key="7">
    <source>
        <dbReference type="ARBA" id="ARBA00022840"/>
    </source>
</evidence>
<evidence type="ECO:0000313" key="13">
    <source>
        <dbReference type="Proteomes" id="UP001190926"/>
    </source>
</evidence>
<dbReference type="InterPro" id="IPR013221">
    <property type="entry name" value="Mur_ligase_cen"/>
</dbReference>
<dbReference type="InterPro" id="IPR005758">
    <property type="entry name" value="UDP-N-AcMur_Ala_ligase_MurC"/>
</dbReference>
<evidence type="ECO:0000259" key="9">
    <source>
        <dbReference type="Pfam" id="PF01225"/>
    </source>
</evidence>
<dbReference type="InterPro" id="IPR036615">
    <property type="entry name" value="Mur_ligase_C_dom_sf"/>
</dbReference>
<keyword evidence="13" id="KW-1185">Reference proteome</keyword>